<dbReference type="AlphaFoldDB" id="A0A806KQW5"/>
<keyword evidence="1" id="KW-0812">Transmembrane</keyword>
<reference evidence="2" key="1">
    <citation type="submission" date="2012-03" db="EMBL/GenBank/DDBJ databases">
        <title>Functional metagenomics reveals considerable lignocellulase gene clusters in the gut microbiome of a wood-feeding higher termite.</title>
        <authorList>
            <person name="Liu N."/>
        </authorList>
    </citation>
    <scope>NUCLEOTIDE SEQUENCE</scope>
</reference>
<keyword evidence="1" id="KW-1133">Transmembrane helix</keyword>
<keyword evidence="1" id="KW-0472">Membrane</keyword>
<dbReference type="EMBL" id="JQ844229">
    <property type="protein sequence ID" value="AGS53309.1"/>
    <property type="molecule type" value="Genomic_DNA"/>
</dbReference>
<evidence type="ECO:0000313" key="2">
    <source>
        <dbReference type="EMBL" id="AGS53309.1"/>
    </source>
</evidence>
<name>A0A806KQW5_9BACT</name>
<protein>
    <submittedName>
        <fullName evidence="2">Uncharacterized protein</fullName>
    </submittedName>
</protein>
<sequence>MTLVVYKNPNFRKPLYIFLFIKVSCFFSYNTKNIKINNIGE</sequence>
<organism evidence="2">
    <name type="scientific">uncultured bacterium contig00013</name>
    <dbReference type="NCBI Taxonomy" id="1181504"/>
    <lineage>
        <taxon>Bacteria</taxon>
        <taxon>environmental samples</taxon>
    </lineage>
</organism>
<proteinExistence type="predicted"/>
<feature type="transmembrane region" description="Helical" evidence="1">
    <location>
        <begin position="15"/>
        <end position="31"/>
    </location>
</feature>
<accession>A0A806KQW5</accession>
<evidence type="ECO:0000256" key="1">
    <source>
        <dbReference type="SAM" id="Phobius"/>
    </source>
</evidence>